<dbReference type="InterPro" id="IPR006860">
    <property type="entry name" value="FecR"/>
</dbReference>
<comment type="caution">
    <text evidence="3">The sequence shown here is derived from an EMBL/GenBank/DDBJ whole genome shotgun (WGS) entry which is preliminary data.</text>
</comment>
<organism evidence="3 4">
    <name type="scientific">Burkholderia ubonensis subsp. mesacidophila</name>
    <dbReference type="NCBI Taxonomy" id="265293"/>
    <lineage>
        <taxon>Bacteria</taxon>
        <taxon>Pseudomonadati</taxon>
        <taxon>Pseudomonadota</taxon>
        <taxon>Betaproteobacteria</taxon>
        <taxon>Burkholderiales</taxon>
        <taxon>Burkholderiaceae</taxon>
        <taxon>Burkholderia</taxon>
        <taxon>Burkholderia cepacia complex</taxon>
    </lineage>
</organism>
<dbReference type="Proteomes" id="UP000217994">
    <property type="component" value="Unassembled WGS sequence"/>
</dbReference>
<dbReference type="EMBL" id="MTZU01000021">
    <property type="protein sequence ID" value="PCE33093.1"/>
    <property type="molecule type" value="Genomic_DNA"/>
</dbReference>
<dbReference type="Pfam" id="PF04773">
    <property type="entry name" value="FecR"/>
    <property type="match status" value="1"/>
</dbReference>
<dbReference type="Gene3D" id="3.55.50.30">
    <property type="match status" value="1"/>
</dbReference>
<evidence type="ECO:0000313" key="4">
    <source>
        <dbReference type="Proteomes" id="UP000217994"/>
    </source>
</evidence>
<evidence type="ECO:0000313" key="3">
    <source>
        <dbReference type="EMBL" id="PCE33093.1"/>
    </source>
</evidence>
<dbReference type="PANTHER" id="PTHR30273">
    <property type="entry name" value="PERIPLASMIC SIGNAL SENSOR AND SIGMA FACTOR ACTIVATOR FECR-RELATED"/>
    <property type="match status" value="1"/>
</dbReference>
<dbReference type="AlphaFoldDB" id="A0A2A4FH93"/>
<dbReference type="PIRSF" id="PIRSF018266">
    <property type="entry name" value="FecR"/>
    <property type="match status" value="1"/>
</dbReference>
<dbReference type="Gene3D" id="2.60.120.1440">
    <property type="match status" value="1"/>
</dbReference>
<protein>
    <recommendedName>
        <fullName evidence="2">FecR protein domain-containing protein</fullName>
    </recommendedName>
</protein>
<dbReference type="InterPro" id="IPR012373">
    <property type="entry name" value="Ferrdict_sens_TM"/>
</dbReference>
<accession>A0A2A4FH93</accession>
<evidence type="ECO:0000259" key="2">
    <source>
        <dbReference type="Pfam" id="PF04773"/>
    </source>
</evidence>
<feature type="domain" description="FecR protein" evidence="2">
    <location>
        <begin position="72"/>
        <end position="165"/>
    </location>
</feature>
<reference evidence="3 4" key="1">
    <citation type="submission" date="2017-01" db="EMBL/GenBank/DDBJ databases">
        <title>Whole-Genome Shotgun Sequencing of Two beta-Proteobacterial Species in Search of the Bulgecin Biosynthetic Cluster.</title>
        <authorList>
            <person name="Horsman M.E."/>
            <person name="Marous D.R."/>
            <person name="Li R."/>
            <person name="Oliver R.A."/>
            <person name="Byun B."/>
            <person name="Emrich S.J."/>
            <person name="Boggess B."/>
            <person name="Townsend C.A."/>
            <person name="Mobashery S."/>
        </authorList>
    </citation>
    <scope>NUCLEOTIDE SEQUENCE [LARGE SCALE GENOMIC DNA]</scope>
    <source>
        <strain evidence="3 4">ATCC 31433</strain>
    </source>
</reference>
<dbReference type="RefSeq" id="WP_157915381.1">
    <property type="nucleotide sequence ID" value="NZ_CP020738.1"/>
</dbReference>
<feature type="region of interest" description="Disordered" evidence="1">
    <location>
        <begin position="1"/>
        <end position="22"/>
    </location>
</feature>
<name>A0A2A4FH93_9BURK</name>
<sequence>MLPEPSRSQPSNSLPDGSLDPFKDALRARYPLDEIVRRASRRRAIQRTVGGTVSCAVAAAAIWFVDPAYRVDTLATTVGEHRAWSLSDGSRLALNTGSAARVEWRVRSRQLFVERGEVSIDVAHSALRPLVTHAGDVTIRDIGTSFAVRRDAQAVRVGVVSGAVEVAAGPGVATTLRPNQAVVVAAGRIGARRPFDAADALGWRDGRLVFDGTPLRAAIDEIRRYRAAPVELDPRAANLRLSGQFNTDNVDALLDMLPGVLPLKVTRAADGTVTVARR</sequence>
<dbReference type="GO" id="GO:0016989">
    <property type="term" value="F:sigma factor antagonist activity"/>
    <property type="evidence" value="ECO:0007669"/>
    <property type="project" value="TreeGrafter"/>
</dbReference>
<dbReference type="GeneID" id="69000715"/>
<proteinExistence type="predicted"/>
<dbReference type="PANTHER" id="PTHR30273:SF2">
    <property type="entry name" value="PROTEIN FECR"/>
    <property type="match status" value="1"/>
</dbReference>
<gene>
    <name evidence="3" type="ORF">BZL54_07035</name>
</gene>
<evidence type="ECO:0000256" key="1">
    <source>
        <dbReference type="SAM" id="MobiDB-lite"/>
    </source>
</evidence>
<feature type="compositionally biased region" description="Polar residues" evidence="1">
    <location>
        <begin position="1"/>
        <end position="15"/>
    </location>
</feature>